<sequence>MNLLVFEYATATGIQDPSILIEGKSMLKALLQDLWEFKPSYLISEKFHHLIDYPNPIILKEDLYSWIRENASEFDATLFIAPEENMELYKLTCLLESEGVQVMGSTSEAVLTCSDKLRTYNALQGRVPLIETYELDNVNFEGKMVVKPVDGVACQGIKIIESSEDLEKIITSSDSRMILQRFVEGEAASVSILSNGKVALPLSLNKQNIKYNNGILEYNGGITPFEHEMADDALLVAKRAVESIDGLRGYVGVDLILSDKIYVVELNSRITTPYIALRKLIDINLGEAIIAAVNGKIPKEWNIGGVAEFKKGKHSMRISNIG</sequence>
<gene>
    <name evidence="3" type="ORF">MTTB_05400</name>
</gene>
<evidence type="ECO:0000313" key="3">
    <source>
        <dbReference type="EMBL" id="BDH79161.1"/>
    </source>
</evidence>
<evidence type="ECO:0000259" key="2">
    <source>
        <dbReference type="PROSITE" id="PS50975"/>
    </source>
</evidence>
<dbReference type="PROSITE" id="PS50975">
    <property type="entry name" value="ATP_GRASP"/>
    <property type="match status" value="1"/>
</dbReference>
<dbReference type="RefSeq" id="WP_248565000.1">
    <property type="nucleotide sequence ID" value="NZ_AP025698.1"/>
</dbReference>
<dbReference type="EMBL" id="AP025698">
    <property type="protein sequence ID" value="BDH79161.1"/>
    <property type="molecule type" value="Genomic_DNA"/>
</dbReference>
<dbReference type="InterPro" id="IPR003806">
    <property type="entry name" value="ATP-grasp_PylC-type"/>
</dbReference>
<reference evidence="3 4" key="1">
    <citation type="submission" date="2022-04" db="EMBL/GenBank/DDBJ databases">
        <title>Complete genome of Methanothermobacter tenebrarum strain RMAS.</title>
        <authorList>
            <person name="Nakamura K."/>
            <person name="Oshima K."/>
            <person name="Hattori M."/>
            <person name="Kamagata Y."/>
            <person name="Takamizawa K."/>
        </authorList>
    </citation>
    <scope>NUCLEOTIDE SEQUENCE [LARGE SCALE GENOMIC DNA]</scope>
    <source>
        <strain evidence="3 4">RMAS</strain>
    </source>
</reference>
<accession>A0ABM7YCG7</accession>
<keyword evidence="1" id="KW-0067">ATP-binding</keyword>
<protein>
    <recommendedName>
        <fullName evidence="2">ATP-grasp domain-containing protein</fullName>
    </recommendedName>
</protein>
<dbReference type="PIRSF" id="PIRSF016766">
    <property type="entry name" value="UCP016766_ATPgrasp"/>
    <property type="match status" value="1"/>
</dbReference>
<dbReference type="InterPro" id="IPR040803">
    <property type="entry name" value="MfnD_preATP-grasp"/>
</dbReference>
<dbReference type="InterPro" id="IPR011761">
    <property type="entry name" value="ATP-grasp"/>
</dbReference>
<evidence type="ECO:0000313" key="4">
    <source>
        <dbReference type="Proteomes" id="UP000831817"/>
    </source>
</evidence>
<dbReference type="Proteomes" id="UP000831817">
    <property type="component" value="Chromosome"/>
</dbReference>
<dbReference type="SUPFAM" id="SSF56059">
    <property type="entry name" value="Glutathione synthetase ATP-binding domain-like"/>
    <property type="match status" value="1"/>
</dbReference>
<dbReference type="Gene3D" id="3.30.470.20">
    <property type="entry name" value="ATP-grasp fold, B domain"/>
    <property type="match status" value="1"/>
</dbReference>
<dbReference type="Gene3D" id="3.40.50.11770">
    <property type="match status" value="1"/>
</dbReference>
<proteinExistence type="predicted"/>
<keyword evidence="1" id="KW-0547">Nucleotide-binding</keyword>
<dbReference type="GeneID" id="71965054"/>
<evidence type="ECO:0000256" key="1">
    <source>
        <dbReference type="PROSITE-ProRule" id="PRU00409"/>
    </source>
</evidence>
<dbReference type="InterPro" id="IPR024710">
    <property type="entry name" value="MfnD"/>
</dbReference>
<keyword evidence="4" id="KW-1185">Reference proteome</keyword>
<dbReference type="Gene3D" id="2.30.36.100">
    <property type="match status" value="1"/>
</dbReference>
<dbReference type="Pfam" id="PF02655">
    <property type="entry name" value="ATP-grasp_3"/>
    <property type="match status" value="1"/>
</dbReference>
<dbReference type="Pfam" id="PF18301">
    <property type="entry name" value="preATP-grasp_3"/>
    <property type="match status" value="1"/>
</dbReference>
<organism evidence="3 4">
    <name type="scientific">Methanothermobacter tenebrarum</name>
    <dbReference type="NCBI Taxonomy" id="680118"/>
    <lineage>
        <taxon>Archaea</taxon>
        <taxon>Methanobacteriati</taxon>
        <taxon>Methanobacteriota</taxon>
        <taxon>Methanomada group</taxon>
        <taxon>Methanobacteria</taxon>
        <taxon>Methanobacteriales</taxon>
        <taxon>Methanobacteriaceae</taxon>
        <taxon>Methanothermobacter</taxon>
    </lineage>
</organism>
<feature type="domain" description="ATP-grasp" evidence="2">
    <location>
        <begin position="114"/>
        <end position="294"/>
    </location>
</feature>
<name>A0ABM7YCG7_9EURY</name>